<keyword evidence="2" id="KW-1185">Reference proteome</keyword>
<reference evidence="1 2" key="1">
    <citation type="journal article" date="2013" name="Genome Biol.">
        <title>The genome sequence of the most widely cultivated cacao type and its use to identify candidate genes regulating pod color.</title>
        <authorList>
            <person name="Motamayor J.C."/>
            <person name="Mockaitis K."/>
            <person name="Schmutz J."/>
            <person name="Haiminen N."/>
            <person name="Iii D.L."/>
            <person name="Cornejo O."/>
            <person name="Findley S.D."/>
            <person name="Zheng P."/>
            <person name="Utro F."/>
            <person name="Royaert S."/>
            <person name="Saski C."/>
            <person name="Jenkins J."/>
            <person name="Podicheti R."/>
            <person name="Zhao M."/>
            <person name="Scheffler B.E."/>
            <person name="Stack J.C."/>
            <person name="Feltus F.A."/>
            <person name="Mustiga G.M."/>
            <person name="Amores F."/>
            <person name="Phillips W."/>
            <person name="Marelli J.P."/>
            <person name="May G.D."/>
            <person name="Shapiro H."/>
            <person name="Ma J."/>
            <person name="Bustamante C.D."/>
            <person name="Schnell R.J."/>
            <person name="Main D."/>
            <person name="Gilbert D."/>
            <person name="Parida L."/>
            <person name="Kuhn D.N."/>
        </authorList>
    </citation>
    <scope>NUCLEOTIDE SEQUENCE [LARGE SCALE GENOMIC DNA]</scope>
    <source>
        <strain evidence="2">cv. Matina 1-6</strain>
    </source>
</reference>
<proteinExistence type="predicted"/>
<evidence type="ECO:0000313" key="2">
    <source>
        <dbReference type="Proteomes" id="UP000026915"/>
    </source>
</evidence>
<accession>A0A061DKI8</accession>
<dbReference type="EMBL" id="CM001879">
    <property type="protein sequence ID" value="EOX93289.1"/>
    <property type="molecule type" value="Genomic_DNA"/>
</dbReference>
<dbReference type="InParanoid" id="A0A061DKI8"/>
<dbReference type="HOGENOM" id="CLU_3036263_0_0_1"/>
<dbReference type="AlphaFoldDB" id="A0A061DKI8"/>
<protein>
    <submittedName>
        <fullName evidence="1">Uncharacterized protein</fullName>
    </submittedName>
</protein>
<name>A0A061DKI8_THECC</name>
<dbReference type="Gramene" id="EOX93289">
    <property type="protein sequence ID" value="EOX93289"/>
    <property type="gene ID" value="TCM_046688"/>
</dbReference>
<sequence length="55" mass="5876">MQSQGKGTLTLVKALSLSSPSTCLLKSRMASATPFGTSWECKTSDMKVTFVFSQA</sequence>
<organism evidence="1 2">
    <name type="scientific">Theobroma cacao</name>
    <name type="common">Cacao</name>
    <name type="synonym">Cocoa</name>
    <dbReference type="NCBI Taxonomy" id="3641"/>
    <lineage>
        <taxon>Eukaryota</taxon>
        <taxon>Viridiplantae</taxon>
        <taxon>Streptophyta</taxon>
        <taxon>Embryophyta</taxon>
        <taxon>Tracheophyta</taxon>
        <taxon>Spermatophyta</taxon>
        <taxon>Magnoliopsida</taxon>
        <taxon>eudicotyledons</taxon>
        <taxon>Gunneridae</taxon>
        <taxon>Pentapetalae</taxon>
        <taxon>rosids</taxon>
        <taxon>malvids</taxon>
        <taxon>Malvales</taxon>
        <taxon>Malvaceae</taxon>
        <taxon>Byttnerioideae</taxon>
        <taxon>Theobroma</taxon>
    </lineage>
</organism>
<dbReference type="Proteomes" id="UP000026915">
    <property type="component" value="Chromosome 1"/>
</dbReference>
<evidence type="ECO:0000313" key="1">
    <source>
        <dbReference type="EMBL" id="EOX93289.1"/>
    </source>
</evidence>
<gene>
    <name evidence="1" type="ORF">TCM_046688</name>
</gene>